<gene>
    <name evidence="1" type="ORF">B0H15DRAFT_437329</name>
</gene>
<evidence type="ECO:0000313" key="1">
    <source>
        <dbReference type="EMBL" id="KAJ7082713.1"/>
    </source>
</evidence>
<proteinExistence type="predicted"/>
<evidence type="ECO:0000313" key="2">
    <source>
        <dbReference type="Proteomes" id="UP001222325"/>
    </source>
</evidence>
<comment type="caution">
    <text evidence="1">The sequence shown here is derived from an EMBL/GenBank/DDBJ whole genome shotgun (WGS) entry which is preliminary data.</text>
</comment>
<dbReference type="EMBL" id="JARJCN010000044">
    <property type="protein sequence ID" value="KAJ7082713.1"/>
    <property type="molecule type" value="Genomic_DNA"/>
</dbReference>
<dbReference type="AlphaFoldDB" id="A0AAD6U2T1"/>
<organism evidence="1 2">
    <name type="scientific">Mycena belliarum</name>
    <dbReference type="NCBI Taxonomy" id="1033014"/>
    <lineage>
        <taxon>Eukaryota</taxon>
        <taxon>Fungi</taxon>
        <taxon>Dikarya</taxon>
        <taxon>Basidiomycota</taxon>
        <taxon>Agaricomycotina</taxon>
        <taxon>Agaricomycetes</taxon>
        <taxon>Agaricomycetidae</taxon>
        <taxon>Agaricales</taxon>
        <taxon>Marasmiineae</taxon>
        <taxon>Mycenaceae</taxon>
        <taxon>Mycena</taxon>
    </lineage>
</organism>
<sequence length="257" mass="28175">MMLCVGANSVSSLYVVLCQGTNPFLHPLVYASGILSRGRANGPTNSLPLFSWSFTSSFPFPSFPLWSAAPPVSVHTSKARRRRAHATPSEGRRGCPLTCRTPEVVPPSRLLLGFSCSLRRACTSRAHHPCAHTLSDPLKGLRLLYCMLPPEAMHLTWPQVPLSFLWLPAAARAYIHSNVAVAISSQRVPPRFPSFLPSFLATPYLPRSTLSLTPGRRCAALRPYPFFLPITLAHLTLNHLTTFFLPLAAIGCPLRPS</sequence>
<accession>A0AAD6U2T1</accession>
<keyword evidence="2" id="KW-1185">Reference proteome</keyword>
<protein>
    <submittedName>
        <fullName evidence="1">Uncharacterized protein</fullName>
    </submittedName>
</protein>
<reference evidence="1" key="1">
    <citation type="submission" date="2023-03" db="EMBL/GenBank/DDBJ databases">
        <title>Massive genome expansion in bonnet fungi (Mycena s.s.) driven by repeated elements and novel gene families across ecological guilds.</title>
        <authorList>
            <consortium name="Lawrence Berkeley National Laboratory"/>
            <person name="Harder C.B."/>
            <person name="Miyauchi S."/>
            <person name="Viragh M."/>
            <person name="Kuo A."/>
            <person name="Thoen E."/>
            <person name="Andreopoulos B."/>
            <person name="Lu D."/>
            <person name="Skrede I."/>
            <person name="Drula E."/>
            <person name="Henrissat B."/>
            <person name="Morin E."/>
            <person name="Kohler A."/>
            <person name="Barry K."/>
            <person name="LaButti K."/>
            <person name="Morin E."/>
            <person name="Salamov A."/>
            <person name="Lipzen A."/>
            <person name="Mereny Z."/>
            <person name="Hegedus B."/>
            <person name="Baldrian P."/>
            <person name="Stursova M."/>
            <person name="Weitz H."/>
            <person name="Taylor A."/>
            <person name="Grigoriev I.V."/>
            <person name="Nagy L.G."/>
            <person name="Martin F."/>
            <person name="Kauserud H."/>
        </authorList>
    </citation>
    <scope>NUCLEOTIDE SEQUENCE</scope>
    <source>
        <strain evidence="1">CBHHK173m</strain>
    </source>
</reference>
<name>A0AAD6U2T1_9AGAR</name>
<dbReference type="Proteomes" id="UP001222325">
    <property type="component" value="Unassembled WGS sequence"/>
</dbReference>